<dbReference type="PANTHER" id="PTHR48173">
    <property type="entry name" value="GNK2-HOMOLOGOUS DOMAIN-CONTAINING PROTEIN"/>
    <property type="match status" value="1"/>
</dbReference>
<feature type="region of interest" description="Disordered" evidence="1">
    <location>
        <begin position="634"/>
        <end position="655"/>
    </location>
</feature>
<dbReference type="EMBL" id="ABEU02000015">
    <property type="protein sequence ID" value="PNR39230.1"/>
    <property type="molecule type" value="Genomic_DNA"/>
</dbReference>
<evidence type="ECO:0000313" key="2">
    <source>
        <dbReference type="EMBL" id="PNR39230.1"/>
    </source>
</evidence>
<evidence type="ECO:0000313" key="4">
    <source>
        <dbReference type="Proteomes" id="UP000006727"/>
    </source>
</evidence>
<dbReference type="FunCoup" id="A0A2K1JCH7">
    <property type="interactions" value="1140"/>
</dbReference>
<reference evidence="2 4" key="2">
    <citation type="journal article" date="2018" name="Plant J.">
        <title>The Physcomitrella patens chromosome-scale assembly reveals moss genome structure and evolution.</title>
        <authorList>
            <person name="Lang D."/>
            <person name="Ullrich K.K."/>
            <person name="Murat F."/>
            <person name="Fuchs J."/>
            <person name="Jenkins J."/>
            <person name="Haas F.B."/>
            <person name="Piednoel M."/>
            <person name="Gundlach H."/>
            <person name="Van Bel M."/>
            <person name="Meyberg R."/>
            <person name="Vives C."/>
            <person name="Morata J."/>
            <person name="Symeonidi A."/>
            <person name="Hiss M."/>
            <person name="Muchero W."/>
            <person name="Kamisugi Y."/>
            <person name="Saleh O."/>
            <person name="Blanc G."/>
            <person name="Decker E.L."/>
            <person name="van Gessel N."/>
            <person name="Grimwood J."/>
            <person name="Hayes R.D."/>
            <person name="Graham S.W."/>
            <person name="Gunter L.E."/>
            <person name="McDaniel S.F."/>
            <person name="Hoernstein S.N.W."/>
            <person name="Larsson A."/>
            <person name="Li F.W."/>
            <person name="Perroud P.F."/>
            <person name="Phillips J."/>
            <person name="Ranjan P."/>
            <person name="Rokshar D.S."/>
            <person name="Rothfels C.J."/>
            <person name="Schneider L."/>
            <person name="Shu S."/>
            <person name="Stevenson D.W."/>
            <person name="Thummler F."/>
            <person name="Tillich M."/>
            <person name="Villarreal Aguilar J.C."/>
            <person name="Widiez T."/>
            <person name="Wong G.K."/>
            <person name="Wymore A."/>
            <person name="Zhang Y."/>
            <person name="Zimmer A.D."/>
            <person name="Quatrano R.S."/>
            <person name="Mayer K.F.X."/>
            <person name="Goodstein D."/>
            <person name="Casacuberta J.M."/>
            <person name="Vandepoele K."/>
            <person name="Reski R."/>
            <person name="Cuming A.C."/>
            <person name="Tuskan G.A."/>
            <person name="Maumus F."/>
            <person name="Salse J."/>
            <person name="Schmutz J."/>
            <person name="Rensing S.A."/>
        </authorList>
    </citation>
    <scope>NUCLEOTIDE SEQUENCE [LARGE SCALE GENOMIC DNA]</scope>
    <source>
        <strain evidence="3 4">cv. Gransden 2004</strain>
    </source>
</reference>
<name>A0A2K1JCH7_PHYPA</name>
<accession>A0A2K1JCH7</accession>
<dbReference type="GeneID" id="112292379"/>
<dbReference type="STRING" id="3218.A0A2K1JCH7"/>
<reference evidence="3" key="3">
    <citation type="submission" date="2020-12" db="UniProtKB">
        <authorList>
            <consortium name="EnsemblPlants"/>
        </authorList>
    </citation>
    <scope>IDENTIFICATION</scope>
</reference>
<feature type="region of interest" description="Disordered" evidence="1">
    <location>
        <begin position="1"/>
        <end position="25"/>
    </location>
</feature>
<dbReference type="Proteomes" id="UP000006727">
    <property type="component" value="Chromosome 15"/>
</dbReference>
<dbReference type="InterPro" id="IPR009291">
    <property type="entry name" value="Vps62"/>
</dbReference>
<dbReference type="OMA" id="WSIRPRH"/>
<dbReference type="EnsemblPlants" id="Pp3c15_8530V3.2">
    <property type="protein sequence ID" value="Pp3c15_8530V3.2"/>
    <property type="gene ID" value="Pp3c15_8530"/>
</dbReference>
<organism evidence="2">
    <name type="scientific">Physcomitrium patens</name>
    <name type="common">Spreading-leaved earth moss</name>
    <name type="synonym">Physcomitrella patens</name>
    <dbReference type="NCBI Taxonomy" id="3218"/>
    <lineage>
        <taxon>Eukaryota</taxon>
        <taxon>Viridiplantae</taxon>
        <taxon>Streptophyta</taxon>
        <taxon>Embryophyta</taxon>
        <taxon>Bryophyta</taxon>
        <taxon>Bryophytina</taxon>
        <taxon>Bryopsida</taxon>
        <taxon>Funariidae</taxon>
        <taxon>Funariales</taxon>
        <taxon>Funariaceae</taxon>
        <taxon>Physcomitrium</taxon>
    </lineage>
</organism>
<sequence length="655" mass="71441">MEADSSSHRVRHTTGVSPPASYPPGTGFATGRISLGEVDVVQVATFEEVWSALEGGVENKGATFYRPVEVPAGYSILCHYAQNNSRPRAGWILAIKENGSPPATIPPSSSPPSSASSSPSPPSSPKSFADRLNPFAGLSLVSKEDAASDIYNPLVGVHLTASEAAVEAVEENINPFARVAVVRNTTVTETAQVDKTSDVVTSSSALKSPVDFRLIWSSSNWKGKKNGDVWVWLPVAPEGYSVLGYITTNTEKKPATSEVTCVRTDLTDTLAVHRKFFTTSGTTKSEFGFPFSTWTTRPAVRGVSSAGVNVGSFFCARSDDAETDLPIACLKNVAFSLDYMPTMEQVKTIHQFFGPTVVFHPAETFLPSSVAWFFDSGAMLYSKDSSIPPVRIKSDGSNLPTGGTNDGAFWIDLPEDGSRDSVKMGNLESAEAYTHLKPVYGATYTDLQSWLFFPFNGPSTAKVGKINIPLGRMGEHVGDWEHYTLRVSNFTGELEAVYFSQHSKGEWVLAWDLEFNSANKPLVYVAKSGHPCYPHQGDHLQGDQEHGVGLRNDTALSTHLLDSSVKFRVFSADYMHQRGDPDAPVEPTWLHYMRPWGPKIVYDRKKNVTKMLGLMPTMLHGSLGDVLGKLPHEVMGQEGPTGPREKNMWFGDERS</sequence>
<keyword evidence="4" id="KW-1185">Reference proteome</keyword>
<dbReference type="AlphaFoldDB" id="A0A2K1JCH7"/>
<protein>
    <recommendedName>
        <fullName evidence="5">Vacuolar protein sorting-associated protein 62</fullName>
    </recommendedName>
</protein>
<dbReference type="EnsemblPlants" id="Pp3c15_8530V3.1">
    <property type="protein sequence ID" value="Pp3c15_8530V3.1"/>
    <property type="gene ID" value="Pp3c15_8530"/>
</dbReference>
<feature type="region of interest" description="Disordered" evidence="1">
    <location>
        <begin position="100"/>
        <end position="128"/>
    </location>
</feature>
<proteinExistence type="predicted"/>
<dbReference type="Gramene" id="Pp3c15_8530V3.1">
    <property type="protein sequence ID" value="Pp3c15_8530V3.1"/>
    <property type="gene ID" value="Pp3c15_8530"/>
</dbReference>
<dbReference type="KEGG" id="ppp:112292379"/>
<evidence type="ECO:0000256" key="1">
    <source>
        <dbReference type="SAM" id="MobiDB-lite"/>
    </source>
</evidence>
<evidence type="ECO:0000313" key="3">
    <source>
        <dbReference type="EnsemblPlants" id="Pp3c15_8530V3.1"/>
    </source>
</evidence>
<gene>
    <name evidence="3" type="primary">LOC112292379</name>
    <name evidence="2" type="ORF">PHYPA_019508</name>
</gene>
<dbReference type="PaxDb" id="3218-PP1S318_23V6.1"/>
<dbReference type="Pfam" id="PF06101">
    <property type="entry name" value="Vps62"/>
    <property type="match status" value="2"/>
</dbReference>
<evidence type="ECO:0008006" key="5">
    <source>
        <dbReference type="Google" id="ProtNLM"/>
    </source>
</evidence>
<dbReference type="Gramene" id="Pp3c15_8530V3.2">
    <property type="protein sequence ID" value="Pp3c15_8530V3.2"/>
    <property type="gene ID" value="Pp3c15_8530"/>
</dbReference>
<dbReference type="RefSeq" id="XP_024396547.1">
    <property type="nucleotide sequence ID" value="XM_024540779.2"/>
</dbReference>
<dbReference type="OrthoDB" id="188042at2759"/>
<reference evidence="2 4" key="1">
    <citation type="journal article" date="2008" name="Science">
        <title>The Physcomitrella genome reveals evolutionary insights into the conquest of land by plants.</title>
        <authorList>
            <person name="Rensing S."/>
            <person name="Lang D."/>
            <person name="Zimmer A."/>
            <person name="Terry A."/>
            <person name="Salamov A."/>
            <person name="Shapiro H."/>
            <person name="Nishiyama T."/>
            <person name="Perroud P.-F."/>
            <person name="Lindquist E."/>
            <person name="Kamisugi Y."/>
            <person name="Tanahashi T."/>
            <person name="Sakakibara K."/>
            <person name="Fujita T."/>
            <person name="Oishi K."/>
            <person name="Shin-I T."/>
            <person name="Kuroki Y."/>
            <person name="Toyoda A."/>
            <person name="Suzuki Y."/>
            <person name="Hashimoto A."/>
            <person name="Yamaguchi K."/>
            <person name="Sugano A."/>
            <person name="Kohara Y."/>
            <person name="Fujiyama A."/>
            <person name="Anterola A."/>
            <person name="Aoki S."/>
            <person name="Ashton N."/>
            <person name="Barbazuk W.B."/>
            <person name="Barker E."/>
            <person name="Bennetzen J."/>
            <person name="Bezanilla M."/>
            <person name="Blankenship R."/>
            <person name="Cho S.H."/>
            <person name="Dutcher S."/>
            <person name="Estelle M."/>
            <person name="Fawcett J.A."/>
            <person name="Gundlach H."/>
            <person name="Hanada K."/>
            <person name="Heyl A."/>
            <person name="Hicks K.A."/>
            <person name="Hugh J."/>
            <person name="Lohr M."/>
            <person name="Mayer K."/>
            <person name="Melkozernov A."/>
            <person name="Murata T."/>
            <person name="Nelson D."/>
            <person name="Pils B."/>
            <person name="Prigge M."/>
            <person name="Reiss B."/>
            <person name="Renner T."/>
            <person name="Rombauts S."/>
            <person name="Rushton P."/>
            <person name="Sanderfoot A."/>
            <person name="Schween G."/>
            <person name="Shiu S.-H."/>
            <person name="Stueber K."/>
            <person name="Theodoulou F.L."/>
            <person name="Tu H."/>
            <person name="Van de Peer Y."/>
            <person name="Verrier P.J."/>
            <person name="Waters E."/>
            <person name="Wood A."/>
            <person name="Yang L."/>
            <person name="Cove D."/>
            <person name="Cuming A."/>
            <person name="Hasebe M."/>
            <person name="Lucas S."/>
            <person name="Mishler D.B."/>
            <person name="Reski R."/>
            <person name="Grigoriev I."/>
            <person name="Quatrano R.S."/>
            <person name="Boore J.L."/>
        </authorList>
    </citation>
    <scope>NUCLEOTIDE SEQUENCE [LARGE SCALE GENOMIC DNA]</scope>
    <source>
        <strain evidence="3 4">cv. Gransden 2004</strain>
    </source>
</reference>
<dbReference type="PANTHER" id="PTHR48173:SF2">
    <property type="entry name" value="VACUOLAR PROTEIN SORTING-ASSOCIATED PROTEIN 62"/>
    <property type="match status" value="1"/>
</dbReference>
<feature type="compositionally biased region" description="Basic and acidic residues" evidence="1">
    <location>
        <begin position="643"/>
        <end position="655"/>
    </location>
</feature>